<keyword evidence="2" id="KW-1185">Reference proteome</keyword>
<dbReference type="AlphaFoldDB" id="A0A3E0I0Q0"/>
<proteinExistence type="predicted"/>
<dbReference type="OrthoDB" id="9918833at2"/>
<reference evidence="1 2" key="1">
    <citation type="submission" date="2018-08" db="EMBL/GenBank/DDBJ databases">
        <title>Genomic Encyclopedia of Type Strains, Phase IV (KMG-IV): sequencing the most valuable type-strain genomes for metagenomic binning, comparative biology and taxonomic classification.</title>
        <authorList>
            <person name="Goeker M."/>
        </authorList>
    </citation>
    <scope>NUCLEOTIDE SEQUENCE [LARGE SCALE GENOMIC DNA]</scope>
    <source>
        <strain evidence="1 2">DSM 18841</strain>
    </source>
</reference>
<protein>
    <submittedName>
        <fullName evidence="1">Uncharacterized protein</fullName>
    </submittedName>
</protein>
<evidence type="ECO:0000313" key="1">
    <source>
        <dbReference type="EMBL" id="REH52282.1"/>
    </source>
</evidence>
<organism evidence="1 2">
    <name type="scientific">Tenacibaculum gallaicum</name>
    <dbReference type="NCBI Taxonomy" id="561505"/>
    <lineage>
        <taxon>Bacteria</taxon>
        <taxon>Pseudomonadati</taxon>
        <taxon>Bacteroidota</taxon>
        <taxon>Flavobacteriia</taxon>
        <taxon>Flavobacteriales</taxon>
        <taxon>Flavobacteriaceae</taxon>
        <taxon>Tenacibaculum</taxon>
    </lineage>
</organism>
<name>A0A3E0I0Q0_9FLAO</name>
<evidence type="ECO:0000313" key="2">
    <source>
        <dbReference type="Proteomes" id="UP000256884"/>
    </source>
</evidence>
<dbReference type="RefSeq" id="WP_115900648.1">
    <property type="nucleotide sequence ID" value="NZ_QUNS01000003.1"/>
</dbReference>
<accession>A0A3E0I0Q0</accession>
<gene>
    <name evidence="1" type="ORF">C7448_10314</name>
</gene>
<comment type="caution">
    <text evidence="1">The sequence shown here is derived from an EMBL/GenBank/DDBJ whole genome shotgun (WGS) entry which is preliminary data.</text>
</comment>
<sequence length="80" mass="9433">MNKSLRFILTMLITGAITSFVFNFKNLGTNERVFNKCKREKFKAILIEKQKTNRVYTLKLKKKDGSFFEPRCGVSEELFF</sequence>
<dbReference type="Proteomes" id="UP000256884">
    <property type="component" value="Unassembled WGS sequence"/>
</dbReference>
<dbReference type="EMBL" id="QUNS01000003">
    <property type="protein sequence ID" value="REH52282.1"/>
    <property type="molecule type" value="Genomic_DNA"/>
</dbReference>